<dbReference type="GO" id="GO:0046872">
    <property type="term" value="F:metal ion binding"/>
    <property type="evidence" value="ECO:0007669"/>
    <property type="project" value="UniProtKB-KW"/>
</dbReference>
<accession>A0AAV2S4B7</accession>
<dbReference type="GO" id="GO:0034440">
    <property type="term" value="P:lipid oxidation"/>
    <property type="evidence" value="ECO:0007669"/>
    <property type="project" value="InterPro"/>
</dbReference>
<keyword evidence="1" id="KW-0479">Metal-binding</keyword>
<dbReference type="EMBL" id="CAXKWB010042638">
    <property type="protein sequence ID" value="CAL4158239.1"/>
    <property type="molecule type" value="Genomic_DNA"/>
</dbReference>
<evidence type="ECO:0000259" key="4">
    <source>
        <dbReference type="PROSITE" id="PS51393"/>
    </source>
</evidence>
<dbReference type="InterPro" id="IPR013819">
    <property type="entry name" value="LipOase_C"/>
</dbReference>
<dbReference type="AlphaFoldDB" id="A0AAV2S4B7"/>
<gene>
    <name evidence="5" type="ORF">MNOR_LOCUS32058</name>
</gene>
<dbReference type="InterPro" id="IPR020834">
    <property type="entry name" value="LipOase_CS"/>
</dbReference>
<dbReference type="InterPro" id="IPR036226">
    <property type="entry name" value="LipOase_C_sf"/>
</dbReference>
<keyword evidence="6" id="KW-1185">Reference proteome</keyword>
<dbReference type="PRINTS" id="PR00087">
    <property type="entry name" value="LIPOXYGENASE"/>
</dbReference>
<name>A0AAV2S4B7_MEGNR</name>
<dbReference type="GO" id="GO:0016702">
    <property type="term" value="F:oxidoreductase activity, acting on single donors with incorporation of molecular oxygen, incorporation of two atoms of oxygen"/>
    <property type="evidence" value="ECO:0007669"/>
    <property type="project" value="InterPro"/>
</dbReference>
<protein>
    <recommendedName>
        <fullName evidence="4">Lipoxygenase domain-containing protein</fullName>
    </recommendedName>
</protein>
<dbReference type="InterPro" id="IPR000907">
    <property type="entry name" value="LipOase"/>
</dbReference>
<reference evidence="5 6" key="1">
    <citation type="submission" date="2024-05" db="EMBL/GenBank/DDBJ databases">
        <authorList>
            <person name="Wallberg A."/>
        </authorList>
    </citation>
    <scope>NUCLEOTIDE SEQUENCE [LARGE SCALE GENOMIC DNA]</scope>
</reference>
<keyword evidence="2" id="KW-0223">Dioxygenase</keyword>
<evidence type="ECO:0000313" key="6">
    <source>
        <dbReference type="Proteomes" id="UP001497623"/>
    </source>
</evidence>
<keyword evidence="3" id="KW-0560">Oxidoreductase</keyword>
<feature type="domain" description="Lipoxygenase" evidence="4">
    <location>
        <begin position="309"/>
        <end position="513"/>
    </location>
</feature>
<dbReference type="PROSITE" id="PS00081">
    <property type="entry name" value="LIPOXYGENASE_2"/>
    <property type="match status" value="1"/>
</dbReference>
<evidence type="ECO:0000256" key="1">
    <source>
        <dbReference type="ARBA" id="ARBA00022723"/>
    </source>
</evidence>
<comment type="caution">
    <text evidence="5">The sequence shown here is derived from an EMBL/GenBank/DDBJ whole genome shotgun (WGS) entry which is preliminary data.</text>
</comment>
<proteinExistence type="predicted"/>
<dbReference type="PROSITE" id="PS51393">
    <property type="entry name" value="LIPOXYGENASE_3"/>
    <property type="match status" value="1"/>
</dbReference>
<dbReference type="PANTHER" id="PTHR11771">
    <property type="entry name" value="LIPOXYGENASE"/>
    <property type="match status" value="1"/>
</dbReference>
<evidence type="ECO:0000256" key="3">
    <source>
        <dbReference type="ARBA" id="ARBA00023002"/>
    </source>
</evidence>
<dbReference type="Pfam" id="PF00305">
    <property type="entry name" value="Lipoxygenase"/>
    <property type="match status" value="1"/>
</dbReference>
<feature type="non-terminal residue" evidence="5">
    <location>
        <position position="513"/>
    </location>
</feature>
<evidence type="ECO:0000313" key="5">
    <source>
        <dbReference type="EMBL" id="CAL4158239.1"/>
    </source>
</evidence>
<dbReference type="Gene3D" id="1.20.245.10">
    <property type="entry name" value="Lipoxygenase-1, Domain 5"/>
    <property type="match status" value="1"/>
</dbReference>
<dbReference type="SUPFAM" id="SSF48484">
    <property type="entry name" value="Lipoxigenase"/>
    <property type="match status" value="1"/>
</dbReference>
<evidence type="ECO:0000256" key="2">
    <source>
        <dbReference type="ARBA" id="ARBA00022964"/>
    </source>
</evidence>
<sequence>MCTTIHYNSVLTNAPIVLKMHLFMHVFSVYVCTNDVTYFSQNNATIVLLFLETFSGLSRKYCALEFYRSLKGRDSVNRQQTPLIKDEHQPSASSISFNDVQQRTISPSGYETVAFIHRYFDQHSWFANRFYHHIETLRGHVSMVTFVNFTIFRIQITMTKEKNRLSAQNASKRFAHNMEIHNSMYSLENYPKTPFFELQLPNAVTWQTKIRITQQKMTPKTPFSKLQLPNAGKFSAQNAPKNLFLLFTYNSKENYPKKNISELQLANAGVLFGTKLGYCTLDHDFHIYLSTQYEHLDITQQIIQQITQRVYTPKDPLNTWMLAKMYYNNAEAQFHQALSHFCYTHSLMDGIATSMNRQLSPSHPIYKLLRPHFKDIISINKYAGKTILKYGTMLESWSMGFHGFKQLILKATPHITFKRAIGSVESDATARGVWDKQVLPYYPFRDDAMALYNIIKKYVTTIITHYYGTTASISSDWELQNWHAELAKPRAQGGVGITDLPGTRGNACFNLLR</sequence>
<dbReference type="Proteomes" id="UP001497623">
    <property type="component" value="Unassembled WGS sequence"/>
</dbReference>
<organism evidence="5 6">
    <name type="scientific">Meganyctiphanes norvegica</name>
    <name type="common">Northern krill</name>
    <name type="synonym">Thysanopoda norvegica</name>
    <dbReference type="NCBI Taxonomy" id="48144"/>
    <lineage>
        <taxon>Eukaryota</taxon>
        <taxon>Metazoa</taxon>
        <taxon>Ecdysozoa</taxon>
        <taxon>Arthropoda</taxon>
        <taxon>Crustacea</taxon>
        <taxon>Multicrustacea</taxon>
        <taxon>Malacostraca</taxon>
        <taxon>Eumalacostraca</taxon>
        <taxon>Eucarida</taxon>
        <taxon>Euphausiacea</taxon>
        <taxon>Euphausiidae</taxon>
        <taxon>Meganyctiphanes</taxon>
    </lineage>
</organism>